<reference evidence="1 2" key="1">
    <citation type="submission" date="2017-06" db="EMBL/GenBank/DDBJ databases">
        <authorList>
            <person name="Kim H.J."/>
            <person name="Triplett B.A."/>
        </authorList>
    </citation>
    <scope>NUCLEOTIDE SEQUENCE [LARGE SCALE GENOMIC DNA]</scope>
    <source>
        <strain evidence="1 2">DS15</strain>
    </source>
</reference>
<organism evidence="1 2">
    <name type="scientific">Sphingopyxis indica</name>
    <dbReference type="NCBI Taxonomy" id="436663"/>
    <lineage>
        <taxon>Bacteria</taxon>
        <taxon>Pseudomonadati</taxon>
        <taxon>Pseudomonadota</taxon>
        <taxon>Alphaproteobacteria</taxon>
        <taxon>Sphingomonadales</taxon>
        <taxon>Sphingomonadaceae</taxon>
        <taxon>Sphingopyxis</taxon>
    </lineage>
</organism>
<evidence type="ECO:0000313" key="2">
    <source>
        <dbReference type="Proteomes" id="UP000198339"/>
    </source>
</evidence>
<dbReference type="EMBL" id="FZPA01000015">
    <property type="protein sequence ID" value="SNT19586.1"/>
    <property type="molecule type" value="Genomic_DNA"/>
</dbReference>
<evidence type="ECO:0008006" key="3">
    <source>
        <dbReference type="Google" id="ProtNLM"/>
    </source>
</evidence>
<dbReference type="Proteomes" id="UP000198339">
    <property type="component" value="Unassembled WGS sequence"/>
</dbReference>
<gene>
    <name evidence="1" type="ORF">SAMN06295955_11562</name>
</gene>
<dbReference type="AlphaFoldDB" id="A0A239KMK4"/>
<evidence type="ECO:0000313" key="1">
    <source>
        <dbReference type="EMBL" id="SNT19586.1"/>
    </source>
</evidence>
<name>A0A239KMK4_9SPHN</name>
<dbReference type="RefSeq" id="WP_212541944.1">
    <property type="nucleotide sequence ID" value="NZ_FZPA01000015.1"/>
</dbReference>
<keyword evidence="2" id="KW-1185">Reference proteome</keyword>
<accession>A0A239KMK4</accession>
<protein>
    <recommendedName>
        <fullName evidence="3">HK97 gp10 family phage protein</fullName>
    </recommendedName>
</protein>
<sequence length="141" mass="14844">MGWTGTDPSKWADQSDRMLTALLRNSVQALAKEASTTIPNGGRVPVRTGNLARSVVVDTKPPTVIEGLATGDYSLGIAAIVPGEPIFIGWQARYARRVNYGFVGVDSLGRSFNQSGAGFAEAAAAKWPAIVQAEAQKLGGR</sequence>
<proteinExistence type="predicted"/>